<dbReference type="InterPro" id="IPR032567">
    <property type="entry name" value="RTL1-rel"/>
</dbReference>
<dbReference type="GO" id="GO:0006508">
    <property type="term" value="P:proteolysis"/>
    <property type="evidence" value="ECO:0007669"/>
    <property type="project" value="InterPro"/>
</dbReference>
<dbReference type="PROSITE" id="PS00141">
    <property type="entry name" value="ASP_PROTEASE"/>
    <property type="match status" value="1"/>
</dbReference>
<dbReference type="CDD" id="cd00303">
    <property type="entry name" value="retropepsin_like"/>
    <property type="match status" value="1"/>
</dbReference>
<reference evidence="1" key="1">
    <citation type="submission" date="2019-11" db="EMBL/GenBank/DDBJ databases">
        <authorList>
            <person name="Liu Y."/>
            <person name="Hou J."/>
            <person name="Li T.-Q."/>
            <person name="Guan C.-H."/>
            <person name="Wu X."/>
            <person name="Wu H.-Z."/>
            <person name="Ling F."/>
            <person name="Zhang R."/>
            <person name="Shi X.-G."/>
            <person name="Ren J.-P."/>
            <person name="Chen E.-F."/>
            <person name="Sun J.-M."/>
        </authorList>
    </citation>
    <scope>NUCLEOTIDE SEQUENCE</scope>
    <source>
        <strain evidence="1">Adult_tree_wgs_1</strain>
        <tissue evidence="1">Leaves</tissue>
    </source>
</reference>
<dbReference type="AlphaFoldDB" id="A0A834FZZ1"/>
<dbReference type="EMBL" id="WJXA01000019">
    <property type="protein sequence ID" value="KAF7117136.1"/>
    <property type="molecule type" value="Genomic_DNA"/>
</dbReference>
<dbReference type="OrthoDB" id="1738534at2759"/>
<dbReference type="InterPro" id="IPR001969">
    <property type="entry name" value="Aspartic_peptidase_AS"/>
</dbReference>
<organism evidence="1 2">
    <name type="scientific">Rhododendron simsii</name>
    <name type="common">Sims's rhododendron</name>
    <dbReference type="NCBI Taxonomy" id="118357"/>
    <lineage>
        <taxon>Eukaryota</taxon>
        <taxon>Viridiplantae</taxon>
        <taxon>Streptophyta</taxon>
        <taxon>Embryophyta</taxon>
        <taxon>Tracheophyta</taxon>
        <taxon>Spermatophyta</taxon>
        <taxon>Magnoliopsida</taxon>
        <taxon>eudicotyledons</taxon>
        <taxon>Gunneridae</taxon>
        <taxon>Pentapetalae</taxon>
        <taxon>asterids</taxon>
        <taxon>Ericales</taxon>
        <taxon>Ericaceae</taxon>
        <taxon>Ericoideae</taxon>
        <taxon>Rhodoreae</taxon>
        <taxon>Rhododendron</taxon>
    </lineage>
</organism>
<keyword evidence="2" id="KW-1185">Reference proteome</keyword>
<evidence type="ECO:0000313" key="2">
    <source>
        <dbReference type="Proteomes" id="UP000626092"/>
    </source>
</evidence>
<dbReference type="Pfam" id="PF08284">
    <property type="entry name" value="RVP_2"/>
    <property type="match status" value="1"/>
</dbReference>
<comment type="caution">
    <text evidence="1">The sequence shown here is derived from an EMBL/GenBank/DDBJ whole genome shotgun (WGS) entry which is preliminary data.</text>
</comment>
<accession>A0A834FZZ1</accession>
<evidence type="ECO:0000313" key="1">
    <source>
        <dbReference type="EMBL" id="KAF7117136.1"/>
    </source>
</evidence>
<protein>
    <submittedName>
        <fullName evidence="1">Uncharacterized protein</fullName>
    </submittedName>
</protein>
<dbReference type="InterPro" id="IPR021109">
    <property type="entry name" value="Peptidase_aspartic_dom_sf"/>
</dbReference>
<dbReference type="SUPFAM" id="SSF50630">
    <property type="entry name" value="Acid proteases"/>
    <property type="match status" value="1"/>
</dbReference>
<dbReference type="Gene3D" id="2.40.70.10">
    <property type="entry name" value="Acid Proteases"/>
    <property type="match status" value="1"/>
</dbReference>
<dbReference type="PANTHER" id="PTHR15503:SF22">
    <property type="entry name" value="TRANSPOSON TY3-I GAG POLYPROTEIN"/>
    <property type="match status" value="1"/>
</dbReference>
<dbReference type="Proteomes" id="UP000626092">
    <property type="component" value="Unassembled WGS sequence"/>
</dbReference>
<dbReference type="GO" id="GO:0004190">
    <property type="term" value="F:aspartic-type endopeptidase activity"/>
    <property type="evidence" value="ECO:0007669"/>
    <property type="project" value="InterPro"/>
</dbReference>
<name>A0A834FZZ1_RHOSS</name>
<sequence length="268" mass="29888">MMIPAEKALQIVLRVAQRLPPVLVPLHEALGKDEDDEILEFKPHEIHEERLEDNVQISMHALAGCNSFRTMRIKGKLKGKIITILIDSGSTHNFLEPTIAKHSGFSIEATPNLSVAVANGTRLSSKAVCKNLSWEMQGIMFSAEVRLLSLGVCDMVLGIQWLSTLGPILWDFRNLSMQFHLQGKPVDLKGETQLNVEQVNSKQISKIVQSTKQGFLAYMCSMDAEEVNNQVHSDIKVILQEFCDVFAEPKTLPPQRNADHKIPLKGGK</sequence>
<gene>
    <name evidence="1" type="ORF">RHSIM_RhsimUnG0001700</name>
</gene>
<proteinExistence type="predicted"/>
<dbReference type="PANTHER" id="PTHR15503">
    <property type="entry name" value="LDOC1 RELATED"/>
    <property type="match status" value="1"/>
</dbReference>